<proteinExistence type="predicted"/>
<protein>
    <submittedName>
        <fullName evidence="1">Uncharacterized protein</fullName>
    </submittedName>
</protein>
<gene>
    <name evidence="1" type="ORF">g.3208</name>
</gene>
<organism evidence="1">
    <name type="scientific">Schizaphis graminum</name>
    <name type="common">Green bug aphid</name>
    <dbReference type="NCBI Taxonomy" id="13262"/>
    <lineage>
        <taxon>Eukaryota</taxon>
        <taxon>Metazoa</taxon>
        <taxon>Ecdysozoa</taxon>
        <taxon>Arthropoda</taxon>
        <taxon>Hexapoda</taxon>
        <taxon>Insecta</taxon>
        <taxon>Pterygota</taxon>
        <taxon>Neoptera</taxon>
        <taxon>Paraneoptera</taxon>
        <taxon>Hemiptera</taxon>
        <taxon>Sternorrhyncha</taxon>
        <taxon>Aphidomorpha</taxon>
        <taxon>Aphidoidea</taxon>
        <taxon>Aphididae</taxon>
        <taxon>Aphidini</taxon>
        <taxon>Schizaphis</taxon>
    </lineage>
</organism>
<reference evidence="1" key="1">
    <citation type="submission" date="2018-04" db="EMBL/GenBank/DDBJ databases">
        <title>Transcriptome of Schizaphis graminum biotype I.</title>
        <authorList>
            <person name="Scully E.D."/>
            <person name="Geib S.M."/>
            <person name="Palmer N.A."/>
            <person name="Koch K."/>
            <person name="Bradshaw J."/>
            <person name="Heng-Moss T."/>
            <person name="Sarath G."/>
        </authorList>
    </citation>
    <scope>NUCLEOTIDE SEQUENCE</scope>
</reference>
<accession>A0A2S2NTM9</accession>
<name>A0A2S2NTM9_SCHGA</name>
<dbReference type="EMBL" id="GGMR01007763">
    <property type="protein sequence ID" value="MBY20382.1"/>
    <property type="molecule type" value="Transcribed_RNA"/>
</dbReference>
<evidence type="ECO:0000313" key="1">
    <source>
        <dbReference type="EMBL" id="MBY20382.1"/>
    </source>
</evidence>
<dbReference type="AlphaFoldDB" id="A0A2S2NTM9"/>
<sequence length="99" mass="11559">MIIKFISIRKVRGHNTLLYIHSTHRKKDLPPLIFIKGLIHFCELRNAFSDLIGPGSLNCKATYTLTHTLRNYRKIINFTNENDAVNLTHINYNLTKHLE</sequence>